<dbReference type="InterPro" id="IPR014284">
    <property type="entry name" value="RNA_pol_sigma-70_dom"/>
</dbReference>
<evidence type="ECO:0000259" key="5">
    <source>
        <dbReference type="Pfam" id="PF04542"/>
    </source>
</evidence>
<protein>
    <submittedName>
        <fullName evidence="7">Sigma-70 family RNA polymerase sigma factor</fullName>
    </submittedName>
</protein>
<dbReference type="InterPro" id="IPR013325">
    <property type="entry name" value="RNA_pol_sigma_r2"/>
</dbReference>
<evidence type="ECO:0000256" key="4">
    <source>
        <dbReference type="ARBA" id="ARBA00023163"/>
    </source>
</evidence>
<feature type="domain" description="RNA polymerase sigma factor 70 region 4 type 2" evidence="6">
    <location>
        <begin position="129"/>
        <end position="180"/>
    </location>
</feature>
<dbReference type="PANTHER" id="PTHR43133:SF51">
    <property type="entry name" value="RNA POLYMERASE SIGMA FACTOR"/>
    <property type="match status" value="1"/>
</dbReference>
<dbReference type="InterPro" id="IPR007627">
    <property type="entry name" value="RNA_pol_sigma70_r2"/>
</dbReference>
<comment type="similarity">
    <text evidence="1">Belongs to the sigma-70 factor family. ECF subfamily.</text>
</comment>
<dbReference type="RefSeq" id="WP_265263818.1">
    <property type="nucleotide sequence ID" value="NZ_JAIHOM010000027.1"/>
</dbReference>
<dbReference type="Gene3D" id="1.10.10.10">
    <property type="entry name" value="Winged helix-like DNA-binding domain superfamily/Winged helix DNA-binding domain"/>
    <property type="match status" value="1"/>
</dbReference>
<dbReference type="SUPFAM" id="SSF88659">
    <property type="entry name" value="Sigma3 and sigma4 domains of RNA polymerase sigma factors"/>
    <property type="match status" value="1"/>
</dbReference>
<evidence type="ECO:0000313" key="7">
    <source>
        <dbReference type="EMBL" id="MCW6036083.1"/>
    </source>
</evidence>
<dbReference type="SUPFAM" id="SSF88946">
    <property type="entry name" value="Sigma2 domain of RNA polymerase sigma factors"/>
    <property type="match status" value="1"/>
</dbReference>
<dbReference type="Pfam" id="PF08281">
    <property type="entry name" value="Sigma70_r4_2"/>
    <property type="match status" value="1"/>
</dbReference>
<dbReference type="PANTHER" id="PTHR43133">
    <property type="entry name" value="RNA POLYMERASE ECF-TYPE SIGMA FACTO"/>
    <property type="match status" value="1"/>
</dbReference>
<dbReference type="NCBIfam" id="NF009171">
    <property type="entry name" value="PRK12518.1"/>
    <property type="match status" value="1"/>
</dbReference>
<keyword evidence="2" id="KW-0805">Transcription regulation</keyword>
<dbReference type="EMBL" id="JAIHOM010000027">
    <property type="protein sequence ID" value="MCW6036083.1"/>
    <property type="molecule type" value="Genomic_DNA"/>
</dbReference>
<reference evidence="7 8" key="1">
    <citation type="submission" date="2021-08" db="EMBL/GenBank/DDBJ databases">
        <title>Draft genome sequence of Spirulina subsalsa with high tolerance to salinity and hype-accumulation of phycocyanin.</title>
        <authorList>
            <person name="Pei H."/>
            <person name="Jiang L."/>
        </authorList>
    </citation>
    <scope>NUCLEOTIDE SEQUENCE [LARGE SCALE GENOMIC DNA]</scope>
    <source>
        <strain evidence="7 8">FACHB-351</strain>
    </source>
</reference>
<organism evidence="7 8">
    <name type="scientific">Spirulina subsalsa FACHB-351</name>
    <dbReference type="NCBI Taxonomy" id="234711"/>
    <lineage>
        <taxon>Bacteria</taxon>
        <taxon>Bacillati</taxon>
        <taxon>Cyanobacteriota</taxon>
        <taxon>Cyanophyceae</taxon>
        <taxon>Spirulinales</taxon>
        <taxon>Spirulinaceae</taxon>
        <taxon>Spirulina</taxon>
    </lineage>
</organism>
<dbReference type="CDD" id="cd06171">
    <property type="entry name" value="Sigma70_r4"/>
    <property type="match status" value="1"/>
</dbReference>
<dbReference type="Pfam" id="PF04542">
    <property type="entry name" value="Sigma70_r2"/>
    <property type="match status" value="1"/>
</dbReference>
<feature type="domain" description="RNA polymerase sigma-70 region 2" evidence="5">
    <location>
        <begin position="32"/>
        <end position="95"/>
    </location>
</feature>
<accession>A0ABT3L3L3</accession>
<dbReference type="InterPro" id="IPR013249">
    <property type="entry name" value="RNA_pol_sigma70_r4_t2"/>
</dbReference>
<evidence type="ECO:0000259" key="6">
    <source>
        <dbReference type="Pfam" id="PF08281"/>
    </source>
</evidence>
<evidence type="ECO:0000313" key="8">
    <source>
        <dbReference type="Proteomes" id="UP001526426"/>
    </source>
</evidence>
<dbReference type="Proteomes" id="UP001526426">
    <property type="component" value="Unassembled WGS sequence"/>
</dbReference>
<evidence type="ECO:0000256" key="1">
    <source>
        <dbReference type="ARBA" id="ARBA00010641"/>
    </source>
</evidence>
<evidence type="ECO:0000256" key="2">
    <source>
        <dbReference type="ARBA" id="ARBA00023015"/>
    </source>
</evidence>
<comment type="caution">
    <text evidence="7">The sequence shown here is derived from an EMBL/GenBank/DDBJ whole genome shotgun (WGS) entry which is preliminary data.</text>
</comment>
<dbReference type="Gene3D" id="1.10.1740.10">
    <property type="match status" value="1"/>
</dbReference>
<dbReference type="InterPro" id="IPR036388">
    <property type="entry name" value="WH-like_DNA-bd_sf"/>
</dbReference>
<keyword evidence="8" id="KW-1185">Reference proteome</keyword>
<evidence type="ECO:0000256" key="3">
    <source>
        <dbReference type="ARBA" id="ARBA00023082"/>
    </source>
</evidence>
<gene>
    <name evidence="7" type="ORF">K4A83_07330</name>
</gene>
<dbReference type="InterPro" id="IPR039425">
    <property type="entry name" value="RNA_pol_sigma-70-like"/>
</dbReference>
<dbReference type="InterPro" id="IPR013324">
    <property type="entry name" value="RNA_pol_sigma_r3/r4-like"/>
</dbReference>
<sequence>MREVLTNDSTQMSDRELVLRCQQGDSTSFQELYQRYQKRVRSTLYSLCGNAMLDDLTQDVFLKAWKGLSKLRQASTFGTWLYRITWNVAQDQRRRFAVMRQEQTEEALSDRTAPVQLTPDLLRLHYQDLVQRGLKQLDLEHRVVLVLHDLEDVPQKEVAKILDIPLGTVKSRLFHARKALRQLLQSEGVSL</sequence>
<keyword evidence="3" id="KW-0731">Sigma factor</keyword>
<keyword evidence="4" id="KW-0804">Transcription</keyword>
<name>A0ABT3L3L3_9CYAN</name>
<proteinExistence type="inferred from homology"/>
<dbReference type="NCBIfam" id="TIGR02937">
    <property type="entry name" value="sigma70-ECF"/>
    <property type="match status" value="1"/>
</dbReference>